<evidence type="ECO:0000313" key="2">
    <source>
        <dbReference type="EMBL" id="HDN84857.1"/>
    </source>
</evidence>
<reference evidence="2" key="1">
    <citation type="journal article" date="2020" name="mSystems">
        <title>Genome- and Community-Level Interaction Insights into Carbon Utilization and Element Cycling Functions of Hydrothermarchaeota in Hydrothermal Sediment.</title>
        <authorList>
            <person name="Zhou Z."/>
            <person name="Liu Y."/>
            <person name="Xu W."/>
            <person name="Pan J."/>
            <person name="Luo Z.H."/>
            <person name="Li M."/>
        </authorList>
    </citation>
    <scope>NUCLEOTIDE SEQUENCE [LARGE SCALE GENOMIC DNA]</scope>
    <source>
        <strain evidence="2">HyVt-219</strain>
    </source>
</reference>
<dbReference type="Gene3D" id="3.40.50.360">
    <property type="match status" value="1"/>
</dbReference>
<gene>
    <name evidence="2" type="ORF">ENG47_03765</name>
</gene>
<organism evidence="2">
    <name type="scientific">Aerophobetes bacterium</name>
    <dbReference type="NCBI Taxonomy" id="2030807"/>
    <lineage>
        <taxon>Bacteria</taxon>
        <taxon>Candidatus Aerophobota</taxon>
    </lineage>
</organism>
<evidence type="ECO:0000259" key="1">
    <source>
        <dbReference type="PROSITE" id="PS50902"/>
    </source>
</evidence>
<accession>A0A7V0QRY4</accession>
<dbReference type="InterPro" id="IPR029039">
    <property type="entry name" value="Flavoprotein-like_sf"/>
</dbReference>
<protein>
    <recommendedName>
        <fullName evidence="1">Flavodoxin-like domain-containing protein</fullName>
    </recommendedName>
</protein>
<dbReference type="AlphaFoldDB" id="A0A7V0QRY4"/>
<dbReference type="GO" id="GO:0010181">
    <property type="term" value="F:FMN binding"/>
    <property type="evidence" value="ECO:0007669"/>
    <property type="project" value="InterPro"/>
</dbReference>
<comment type="caution">
    <text evidence="2">The sequence shown here is derived from an EMBL/GenBank/DDBJ whole genome shotgun (WGS) entry which is preliminary data.</text>
</comment>
<dbReference type="PROSITE" id="PS50902">
    <property type="entry name" value="FLAVODOXIN_LIKE"/>
    <property type="match status" value="1"/>
</dbReference>
<name>A0A7V0QRY4_UNCAE</name>
<feature type="domain" description="Flavodoxin-like" evidence="1">
    <location>
        <begin position="3"/>
        <end position="139"/>
    </location>
</feature>
<sequence>MRVMVIYSSQSKKFDSLAEVMSATLQSKGHQVEKIKVERAGRIPSLFAYDLVFVGSPVEGFWGGKFSEGLSNFIGKCVGFEGKKSAVFVYPKTFGTGKAMKRIMHRLEEKGSIVIDFRSIKNKSEARAFAEKLGRKRMR</sequence>
<dbReference type="Proteomes" id="UP000885660">
    <property type="component" value="Unassembled WGS sequence"/>
</dbReference>
<dbReference type="InterPro" id="IPR008254">
    <property type="entry name" value="Flavodoxin/NO_synth"/>
</dbReference>
<dbReference type="EMBL" id="DRBC01000223">
    <property type="protein sequence ID" value="HDN84857.1"/>
    <property type="molecule type" value="Genomic_DNA"/>
</dbReference>
<dbReference type="SUPFAM" id="SSF52218">
    <property type="entry name" value="Flavoproteins"/>
    <property type="match status" value="1"/>
</dbReference>
<proteinExistence type="predicted"/>